<gene>
    <name evidence="1" type="ORF">U9M48_030815</name>
</gene>
<evidence type="ECO:0000313" key="1">
    <source>
        <dbReference type="EMBL" id="WVZ83694.1"/>
    </source>
</evidence>
<proteinExistence type="predicted"/>
<protein>
    <submittedName>
        <fullName evidence="1">Uncharacterized protein</fullName>
    </submittedName>
</protein>
<dbReference type="EMBL" id="CP144751">
    <property type="protein sequence ID" value="WVZ83694.1"/>
    <property type="molecule type" value="Genomic_DNA"/>
</dbReference>
<sequence>MPECRRRARLRQQMVPGRVRAAWPSTRGVAVANRHPSAVSGWNAAPLRPAGPALCPIQHRCGVSAAALAARWPLLRQALLPAAIQAQPIHAPGKLHQALHTTMQAEMHASRSVKNNPPTVRGRVQPLNFSYQFTILEDKSRMRVLKINQQALNACIWLAFGFVLKTGCDSGSSAW</sequence>
<name>A0AAQ3U3P4_PASNO</name>
<reference evidence="1 2" key="1">
    <citation type="submission" date="2024-02" db="EMBL/GenBank/DDBJ databases">
        <title>High-quality chromosome-scale genome assembly of Pensacola bahiagrass (Paspalum notatum Flugge var. saurae).</title>
        <authorList>
            <person name="Vega J.M."/>
            <person name="Podio M."/>
            <person name="Orjuela J."/>
            <person name="Siena L.A."/>
            <person name="Pessino S.C."/>
            <person name="Combes M.C."/>
            <person name="Mariac C."/>
            <person name="Albertini E."/>
            <person name="Pupilli F."/>
            <person name="Ortiz J.P.A."/>
            <person name="Leblanc O."/>
        </authorList>
    </citation>
    <scope>NUCLEOTIDE SEQUENCE [LARGE SCALE GENOMIC DNA]</scope>
    <source>
        <strain evidence="1">R1</strain>
        <tissue evidence="1">Leaf</tissue>
    </source>
</reference>
<evidence type="ECO:0000313" key="2">
    <source>
        <dbReference type="Proteomes" id="UP001341281"/>
    </source>
</evidence>
<dbReference type="AlphaFoldDB" id="A0AAQ3U3P4"/>
<organism evidence="1 2">
    <name type="scientific">Paspalum notatum var. saurae</name>
    <dbReference type="NCBI Taxonomy" id="547442"/>
    <lineage>
        <taxon>Eukaryota</taxon>
        <taxon>Viridiplantae</taxon>
        <taxon>Streptophyta</taxon>
        <taxon>Embryophyta</taxon>
        <taxon>Tracheophyta</taxon>
        <taxon>Spermatophyta</taxon>
        <taxon>Magnoliopsida</taxon>
        <taxon>Liliopsida</taxon>
        <taxon>Poales</taxon>
        <taxon>Poaceae</taxon>
        <taxon>PACMAD clade</taxon>
        <taxon>Panicoideae</taxon>
        <taxon>Andropogonodae</taxon>
        <taxon>Paspaleae</taxon>
        <taxon>Paspalinae</taxon>
        <taxon>Paspalum</taxon>
    </lineage>
</organism>
<accession>A0AAQ3U3P4</accession>
<keyword evidence="2" id="KW-1185">Reference proteome</keyword>
<dbReference type="Proteomes" id="UP001341281">
    <property type="component" value="Chromosome 07"/>
</dbReference>